<evidence type="ECO:0000313" key="3">
    <source>
        <dbReference type="Proteomes" id="UP000092839"/>
    </source>
</evidence>
<organism evidence="2 3">
    <name type="scientific">Bradyrhizobium icense</name>
    <dbReference type="NCBI Taxonomy" id="1274631"/>
    <lineage>
        <taxon>Bacteria</taxon>
        <taxon>Pseudomonadati</taxon>
        <taxon>Pseudomonadota</taxon>
        <taxon>Alphaproteobacteria</taxon>
        <taxon>Hyphomicrobiales</taxon>
        <taxon>Nitrobacteraceae</taxon>
        <taxon>Bradyrhizobium</taxon>
    </lineage>
</organism>
<dbReference type="EMBL" id="CP016428">
    <property type="protein sequence ID" value="ANW00707.1"/>
    <property type="molecule type" value="Genomic_DNA"/>
</dbReference>
<dbReference type="Pfam" id="PF07151">
    <property type="entry name" value="DUF1391"/>
    <property type="match status" value="1"/>
</dbReference>
<dbReference type="Proteomes" id="UP000092839">
    <property type="component" value="Chromosome"/>
</dbReference>
<proteinExistence type="predicted"/>
<feature type="region of interest" description="Disordered" evidence="1">
    <location>
        <begin position="46"/>
        <end position="66"/>
    </location>
</feature>
<accession>A0A1B1UD71</accession>
<keyword evidence="3" id="KW-1185">Reference proteome</keyword>
<reference evidence="2 3" key="1">
    <citation type="submission" date="2016-07" db="EMBL/GenBank/DDBJ databases">
        <title>Complete genome sequence of Bradyrhizobium icense LMTR 13T, a potential inoculant strain isolated from lima bean (Phaseolus lunatus) in Peru.</title>
        <authorList>
            <person name="Ormeno-Orrillo E."/>
            <person name="Duran D."/>
            <person name="Rogel M.A."/>
            <person name="Rey L."/>
            <person name="Imperial J."/>
            <person name="Ruiz-Argueso T."/>
            <person name="Martinez-Romero E."/>
        </authorList>
    </citation>
    <scope>NUCLEOTIDE SEQUENCE [LARGE SCALE GENOMIC DNA]</scope>
    <source>
        <strain evidence="2 3">LMTR 13</strain>
    </source>
</reference>
<sequence>MHIQDQGNNETISRGIFELHGKFTALTFSESKTFKTRKGAEAWLAKRGFNPDGSPTPRQLLVRPSI</sequence>
<dbReference type="RefSeq" id="WP_065727983.1">
    <property type="nucleotide sequence ID" value="NZ_CP016428.1"/>
</dbReference>
<evidence type="ECO:0000256" key="1">
    <source>
        <dbReference type="SAM" id="MobiDB-lite"/>
    </source>
</evidence>
<gene>
    <name evidence="2" type="ORF">LMTR13_11515</name>
</gene>
<protein>
    <submittedName>
        <fullName evidence="2">Uncharacterized protein</fullName>
    </submittedName>
</protein>
<dbReference type="OrthoDB" id="8454411at2"/>
<dbReference type="InterPro" id="IPR009821">
    <property type="entry name" value="DUF1391"/>
</dbReference>
<evidence type="ECO:0000313" key="2">
    <source>
        <dbReference type="EMBL" id="ANW00707.1"/>
    </source>
</evidence>
<dbReference type="KEGG" id="bic:LMTR13_11515"/>
<dbReference type="AlphaFoldDB" id="A0A1B1UD71"/>
<name>A0A1B1UD71_9BRAD</name>